<dbReference type="PANTHER" id="PTHR30576:SF4">
    <property type="entry name" value="UNDECAPRENYL-PHOSPHATE GALACTOSE PHOSPHOTRANSFERASE"/>
    <property type="match status" value="1"/>
</dbReference>
<protein>
    <submittedName>
        <fullName evidence="11">Sugar transferase involved in LPS biosynthesis (Colanic, teichoic acid)</fullName>
    </submittedName>
</protein>
<gene>
    <name evidence="11" type="ORF">SAMN04488523_107126</name>
</gene>
<dbReference type="GO" id="GO:0000271">
    <property type="term" value="P:polysaccharide biosynthetic process"/>
    <property type="evidence" value="ECO:0007669"/>
    <property type="project" value="UniProtKB-KW"/>
</dbReference>
<dbReference type="InterPro" id="IPR003362">
    <property type="entry name" value="Bact_transf"/>
</dbReference>
<comment type="subcellular location">
    <subcellularLocation>
        <location evidence="1">Cell membrane</location>
    </subcellularLocation>
</comment>
<evidence type="ECO:0000256" key="4">
    <source>
        <dbReference type="ARBA" id="ARBA00022679"/>
    </source>
</evidence>
<dbReference type="Pfam" id="PF02397">
    <property type="entry name" value="Bac_transf"/>
    <property type="match status" value="1"/>
</dbReference>
<dbReference type="RefSeq" id="WP_245766337.1">
    <property type="nucleotide sequence ID" value="NZ_FOMW01000007.1"/>
</dbReference>
<keyword evidence="5 9" id="KW-0812">Transmembrane</keyword>
<reference evidence="11 12" key="1">
    <citation type="submission" date="2016-10" db="EMBL/GenBank/DDBJ databases">
        <authorList>
            <person name="de Groot N.N."/>
        </authorList>
    </citation>
    <scope>NUCLEOTIDE SEQUENCE [LARGE SCALE GENOMIC DNA]</scope>
    <source>
        <strain evidence="11 12">DSM 11443</strain>
    </source>
</reference>
<evidence type="ECO:0000256" key="2">
    <source>
        <dbReference type="ARBA" id="ARBA00006464"/>
    </source>
</evidence>
<evidence type="ECO:0000256" key="6">
    <source>
        <dbReference type="ARBA" id="ARBA00022989"/>
    </source>
</evidence>
<keyword evidence="7 9" id="KW-0472">Membrane</keyword>
<feature type="domain" description="Bacterial sugar transferase" evidence="10">
    <location>
        <begin position="68"/>
        <end position="257"/>
    </location>
</feature>
<keyword evidence="8" id="KW-0270">Exopolysaccharide synthesis</keyword>
<evidence type="ECO:0000256" key="7">
    <source>
        <dbReference type="ARBA" id="ARBA00023136"/>
    </source>
</evidence>
<organism evidence="11 12">
    <name type="scientific">Sulfitobacter brevis</name>
    <dbReference type="NCBI Taxonomy" id="74348"/>
    <lineage>
        <taxon>Bacteria</taxon>
        <taxon>Pseudomonadati</taxon>
        <taxon>Pseudomonadota</taxon>
        <taxon>Alphaproteobacteria</taxon>
        <taxon>Rhodobacterales</taxon>
        <taxon>Roseobacteraceae</taxon>
        <taxon>Sulfitobacter</taxon>
    </lineage>
</organism>
<evidence type="ECO:0000313" key="11">
    <source>
        <dbReference type="EMBL" id="SFE44812.1"/>
    </source>
</evidence>
<evidence type="ECO:0000256" key="9">
    <source>
        <dbReference type="SAM" id="Phobius"/>
    </source>
</evidence>
<accession>A0A1I2ALM9</accession>
<evidence type="ECO:0000256" key="5">
    <source>
        <dbReference type="ARBA" id="ARBA00022692"/>
    </source>
</evidence>
<keyword evidence="12" id="KW-1185">Reference proteome</keyword>
<evidence type="ECO:0000313" key="12">
    <source>
        <dbReference type="Proteomes" id="UP000198977"/>
    </source>
</evidence>
<proteinExistence type="inferred from homology"/>
<keyword evidence="6 9" id="KW-1133">Transmembrane helix</keyword>
<feature type="transmembrane region" description="Helical" evidence="9">
    <location>
        <begin position="73"/>
        <end position="96"/>
    </location>
</feature>
<dbReference type="PANTHER" id="PTHR30576">
    <property type="entry name" value="COLANIC BIOSYNTHESIS UDP-GLUCOSE LIPID CARRIER TRANSFERASE"/>
    <property type="match status" value="1"/>
</dbReference>
<dbReference type="EMBL" id="FOMW01000007">
    <property type="protein sequence ID" value="SFE44812.1"/>
    <property type="molecule type" value="Genomic_DNA"/>
</dbReference>
<dbReference type="Proteomes" id="UP000198977">
    <property type="component" value="Unassembled WGS sequence"/>
</dbReference>
<dbReference type="STRING" id="74348.SAMN04488523_107126"/>
<keyword evidence="3" id="KW-1003">Cell membrane</keyword>
<keyword evidence="4 11" id="KW-0808">Transferase</keyword>
<evidence type="ECO:0000259" key="10">
    <source>
        <dbReference type="Pfam" id="PF02397"/>
    </source>
</evidence>
<dbReference type="GO" id="GO:0016780">
    <property type="term" value="F:phosphotransferase activity, for other substituted phosphate groups"/>
    <property type="evidence" value="ECO:0007669"/>
    <property type="project" value="TreeGrafter"/>
</dbReference>
<comment type="similarity">
    <text evidence="2">Belongs to the bacterial sugar transferase family.</text>
</comment>
<evidence type="ECO:0000256" key="3">
    <source>
        <dbReference type="ARBA" id="ARBA00022475"/>
    </source>
</evidence>
<dbReference type="GO" id="GO:0005886">
    <property type="term" value="C:plasma membrane"/>
    <property type="evidence" value="ECO:0007669"/>
    <property type="project" value="UniProtKB-SubCell"/>
</dbReference>
<sequence length="262" mass="29411">MKKFSPDAPDYSVFDMSLRSTDLDFAMPMGASVGLRRPAPSVVWEAALARKSARAAKTRDGIYRQFFKRAFDLTLIAVSLPIVVPLVALFALALWLEGGAAFYTQRRIGRHGKTFSILKLRTMVRDADTVLETYLAADPALRQEWDSMQKLKSDPRVTPVGRLLRATSLDELPQLFNVLLGDMSLIGPRPMMLNQATLYGDKRAYEALRPGITGLWQISTRNNSRFAYRNEVDAAYERSLTFGTDLTILIRTVGVVLRRTGY</sequence>
<name>A0A1I2ALM9_9RHOB</name>
<dbReference type="AlphaFoldDB" id="A0A1I2ALM9"/>
<evidence type="ECO:0000256" key="1">
    <source>
        <dbReference type="ARBA" id="ARBA00004236"/>
    </source>
</evidence>
<evidence type="ECO:0000256" key="8">
    <source>
        <dbReference type="ARBA" id="ARBA00023169"/>
    </source>
</evidence>